<dbReference type="EMBL" id="JACOQI010000022">
    <property type="protein sequence ID" value="MBC5771825.1"/>
    <property type="molecule type" value="Genomic_DNA"/>
</dbReference>
<proteinExistence type="predicted"/>
<protein>
    <submittedName>
        <fullName evidence="1">Uncharacterized protein</fullName>
    </submittedName>
</protein>
<evidence type="ECO:0000313" key="1">
    <source>
        <dbReference type="EMBL" id="MBC5771825.1"/>
    </source>
</evidence>
<keyword evidence="2" id="KW-1185">Reference proteome</keyword>
<dbReference type="AlphaFoldDB" id="A0A923MJK8"/>
<comment type="caution">
    <text evidence="1">The sequence shown here is derived from an EMBL/GenBank/DDBJ whole genome shotgun (WGS) entry which is preliminary data.</text>
</comment>
<accession>A0A923MJK8</accession>
<dbReference type="RefSeq" id="WP_187016010.1">
    <property type="nucleotide sequence ID" value="NZ_JACOQI010000022.1"/>
</dbReference>
<name>A0A923MJK8_9FIRM</name>
<sequence>MPRRKKPNDYGTGIPYHEVEALARVLLPEIQAFFESEEGQREFAEWKAKQQAKQENKV</sequence>
<dbReference type="Proteomes" id="UP000620327">
    <property type="component" value="Unassembled WGS sequence"/>
</dbReference>
<reference evidence="1" key="1">
    <citation type="submission" date="2020-08" db="EMBL/GenBank/DDBJ databases">
        <title>Genome public.</title>
        <authorList>
            <person name="Liu C."/>
            <person name="Sun Q."/>
        </authorList>
    </citation>
    <scope>NUCLEOTIDE SEQUENCE</scope>
    <source>
        <strain evidence="1">BX15</strain>
    </source>
</reference>
<organism evidence="1 2">
    <name type="scientific">Dysosmobacter segnis</name>
    <dbReference type="NCBI Taxonomy" id="2763042"/>
    <lineage>
        <taxon>Bacteria</taxon>
        <taxon>Bacillati</taxon>
        <taxon>Bacillota</taxon>
        <taxon>Clostridia</taxon>
        <taxon>Eubacteriales</taxon>
        <taxon>Oscillospiraceae</taxon>
        <taxon>Dysosmobacter</taxon>
    </lineage>
</organism>
<evidence type="ECO:0000313" key="2">
    <source>
        <dbReference type="Proteomes" id="UP000620327"/>
    </source>
</evidence>
<gene>
    <name evidence="1" type="ORF">H8Z83_16130</name>
</gene>